<evidence type="ECO:0000256" key="5">
    <source>
        <dbReference type="ARBA" id="ARBA00023004"/>
    </source>
</evidence>
<dbReference type="PROSITE" id="PS00086">
    <property type="entry name" value="CYTOCHROME_P450"/>
    <property type="match status" value="1"/>
</dbReference>
<dbReference type="Gene3D" id="3.40.50.80">
    <property type="entry name" value="Nucleotide-binding domain of ferredoxin-NADP reductase (FNR) module"/>
    <property type="match status" value="1"/>
</dbReference>
<evidence type="ECO:0000256" key="1">
    <source>
        <dbReference type="ARBA" id="ARBA00010617"/>
    </source>
</evidence>
<gene>
    <name evidence="10" type="ORF">SAMN05216551_10947</name>
</gene>
<dbReference type="InterPro" id="IPR017972">
    <property type="entry name" value="Cyt_P450_CS"/>
</dbReference>
<evidence type="ECO:0000313" key="11">
    <source>
        <dbReference type="Proteomes" id="UP000243719"/>
    </source>
</evidence>
<keyword evidence="11" id="KW-1185">Reference proteome</keyword>
<dbReference type="RefSeq" id="WP_091910076.1">
    <property type="nucleotide sequence ID" value="NZ_FNLO01000009.1"/>
</dbReference>
<evidence type="ECO:0000256" key="2">
    <source>
        <dbReference type="ARBA" id="ARBA00022617"/>
    </source>
</evidence>
<feature type="compositionally biased region" description="Polar residues" evidence="7">
    <location>
        <begin position="1"/>
        <end position="10"/>
    </location>
</feature>
<dbReference type="CDD" id="cd06185">
    <property type="entry name" value="PDR_like"/>
    <property type="match status" value="1"/>
</dbReference>
<dbReference type="EMBL" id="FNLO01000009">
    <property type="protein sequence ID" value="SDV49682.1"/>
    <property type="molecule type" value="Genomic_DNA"/>
</dbReference>
<dbReference type="PRINTS" id="PR00359">
    <property type="entry name" value="BP450"/>
</dbReference>
<dbReference type="InterPro" id="IPR017938">
    <property type="entry name" value="Riboflavin_synthase-like_b-brl"/>
</dbReference>
<evidence type="ECO:0000259" key="8">
    <source>
        <dbReference type="PROSITE" id="PS51085"/>
    </source>
</evidence>
<evidence type="ECO:0000259" key="9">
    <source>
        <dbReference type="PROSITE" id="PS51384"/>
    </source>
</evidence>
<dbReference type="Gene3D" id="2.40.30.10">
    <property type="entry name" value="Translation factors"/>
    <property type="match status" value="1"/>
</dbReference>
<dbReference type="InterPro" id="IPR006058">
    <property type="entry name" value="2Fe2S_fd_BS"/>
</dbReference>
<dbReference type="SUPFAM" id="SSF52343">
    <property type="entry name" value="Ferredoxin reductase-like, C-terminal NADP-linked domain"/>
    <property type="match status" value="1"/>
</dbReference>
<keyword evidence="3" id="KW-0479">Metal-binding</keyword>
<dbReference type="AlphaFoldDB" id="A0A1H2PRX3"/>
<dbReference type="PROSITE" id="PS51085">
    <property type="entry name" value="2FE2S_FER_2"/>
    <property type="match status" value="1"/>
</dbReference>
<comment type="similarity">
    <text evidence="1">Belongs to the cytochrome P450 family.</text>
</comment>
<dbReference type="PANTHER" id="PTHR46696:SF6">
    <property type="entry name" value="P450, PUTATIVE (EUROFUNG)-RELATED"/>
    <property type="match status" value="1"/>
</dbReference>
<dbReference type="SUPFAM" id="SSF48264">
    <property type="entry name" value="Cytochrome P450"/>
    <property type="match status" value="1"/>
</dbReference>
<evidence type="ECO:0000256" key="4">
    <source>
        <dbReference type="ARBA" id="ARBA00023002"/>
    </source>
</evidence>
<dbReference type="PANTHER" id="PTHR46696">
    <property type="entry name" value="P450, PUTATIVE (EUROFUNG)-RELATED"/>
    <property type="match status" value="1"/>
</dbReference>
<dbReference type="GO" id="GO:0016705">
    <property type="term" value="F:oxidoreductase activity, acting on paired donors, with incorporation or reduction of molecular oxygen"/>
    <property type="evidence" value="ECO:0007669"/>
    <property type="project" value="InterPro"/>
</dbReference>
<name>A0A1H2PRX3_9BURK</name>
<dbReference type="CDD" id="cd11078">
    <property type="entry name" value="CYP130-like"/>
    <property type="match status" value="1"/>
</dbReference>
<dbReference type="InterPro" id="IPR017927">
    <property type="entry name" value="FAD-bd_FR_type"/>
</dbReference>
<dbReference type="InterPro" id="IPR001433">
    <property type="entry name" value="OxRdtase_FAD/NAD-bd"/>
</dbReference>
<dbReference type="InterPro" id="IPR039261">
    <property type="entry name" value="FNR_nucleotide-bd"/>
</dbReference>
<accession>A0A1H2PRX3</accession>
<dbReference type="Gene3D" id="3.10.20.30">
    <property type="match status" value="1"/>
</dbReference>
<sequence>MTTATPSDASIDNVLTPAAGVPSAPPAGGAGRCPIDHSAMRAPNGCPVSARAADFDPFSDGYQQDPPDYVRWSREQEPVFYSPQLGYWVVTRYHDIKAIFRDNITFSPSIALEKITPTGPEANAVLASYEYGMSRTLVNEDEPAHMPRRRVLMEPFTPPELGHHEAMVRRLAREYVDRFIDDGRADLVDQMLWEVPLTVALHFLGVPEEDMDMLRQYSIAHTVNTWGRPKPEEQVAVAHAVGKFWQFAGKVLDKMRADPSGPGWMQYGIRMQKQHPEIVTDSYLHSMMMAGIVAAHETTANAAANAIKLLLQHREAWEDICADPSLIPNAVEECLRHNGSVAAWRRLATRDVRIGGVDIPAGAKLLIVTSSANHDERHFNDADFFDIRRENAGDQLTFGFGAHQCLGKDLARMELQIFLEEFSRRLPHMRLAEQAFSYVPNTSFRGPEHLWVEWDPAANPERRDRAVLSARAPVRIGDITRVDAYRTVKVESAVALTSDIVRLRLVAADGRPLPRWTPGAHIDVVCAVASGGIQDGGASSQDGAAAARPISRQYSLCGDPDARDAYEIAVLREPDGRGGSAWVHEYARAGALLRIRGPRNHFHFETDRGTVLLIAGGIGITPVSAMARRARALGLDYRLIYCGRSRASMALLDELTALHGERLQVYASDEGRRADFTALLATPCAETRVYACGPARMIDALTQACAHWPQDTLRVEHFTSALGKLDPSKEHAFEAVLASSGKSVQVRSDQTLLQALRDAHVEVRSDCEEGLCGSCEVRVLDGTIDHRDVVLTRAERESNTKMMSCCSRAAGKRVVLDL</sequence>
<dbReference type="OrthoDB" id="544091at2"/>
<dbReference type="CDD" id="cd00207">
    <property type="entry name" value="fer2"/>
    <property type="match status" value="1"/>
</dbReference>
<dbReference type="Pfam" id="PF00175">
    <property type="entry name" value="NAD_binding_1"/>
    <property type="match status" value="1"/>
</dbReference>
<dbReference type="GO" id="GO:0005506">
    <property type="term" value="F:iron ion binding"/>
    <property type="evidence" value="ECO:0007669"/>
    <property type="project" value="InterPro"/>
</dbReference>
<evidence type="ECO:0000313" key="10">
    <source>
        <dbReference type="EMBL" id="SDV49682.1"/>
    </source>
</evidence>
<dbReference type="PROSITE" id="PS00197">
    <property type="entry name" value="2FE2S_FER_1"/>
    <property type="match status" value="1"/>
</dbReference>
<evidence type="ECO:0000256" key="7">
    <source>
        <dbReference type="SAM" id="MobiDB-lite"/>
    </source>
</evidence>
<dbReference type="Pfam" id="PF00111">
    <property type="entry name" value="Fer2"/>
    <property type="match status" value="1"/>
</dbReference>
<dbReference type="SUPFAM" id="SSF63380">
    <property type="entry name" value="Riboflavin synthase domain-like"/>
    <property type="match status" value="1"/>
</dbReference>
<keyword evidence="6" id="KW-0503">Monooxygenase</keyword>
<evidence type="ECO:0000256" key="3">
    <source>
        <dbReference type="ARBA" id="ARBA00022723"/>
    </source>
</evidence>
<evidence type="ECO:0000256" key="6">
    <source>
        <dbReference type="ARBA" id="ARBA00023033"/>
    </source>
</evidence>
<protein>
    <submittedName>
        <fullName evidence="10">Cytochrome P450</fullName>
    </submittedName>
</protein>
<dbReference type="GO" id="GO:0020037">
    <property type="term" value="F:heme binding"/>
    <property type="evidence" value="ECO:0007669"/>
    <property type="project" value="InterPro"/>
</dbReference>
<feature type="region of interest" description="Disordered" evidence="7">
    <location>
        <begin position="1"/>
        <end position="32"/>
    </location>
</feature>
<reference evidence="11" key="1">
    <citation type="submission" date="2016-09" db="EMBL/GenBank/DDBJ databases">
        <authorList>
            <person name="Varghese N."/>
            <person name="Submissions S."/>
        </authorList>
    </citation>
    <scope>NUCLEOTIDE SEQUENCE [LARGE SCALE GENOMIC DNA]</scope>
    <source>
        <strain evidence="11">JS23</strain>
    </source>
</reference>
<dbReference type="Pfam" id="PF00067">
    <property type="entry name" value="p450"/>
    <property type="match status" value="1"/>
</dbReference>
<keyword evidence="4" id="KW-0560">Oxidoreductase</keyword>
<dbReference type="SUPFAM" id="SSF54292">
    <property type="entry name" value="2Fe-2S ferredoxin-like"/>
    <property type="match status" value="1"/>
</dbReference>
<keyword evidence="2" id="KW-0349">Heme</keyword>
<dbReference type="InterPro" id="IPR036396">
    <property type="entry name" value="Cyt_P450_sf"/>
</dbReference>
<dbReference type="InterPro" id="IPR036010">
    <property type="entry name" value="2Fe-2S_ferredoxin-like_sf"/>
</dbReference>
<organism evidence="10 11">
    <name type="scientific">Chitinasiproducens palmae</name>
    <dbReference type="NCBI Taxonomy" id="1770053"/>
    <lineage>
        <taxon>Bacteria</taxon>
        <taxon>Pseudomonadati</taxon>
        <taxon>Pseudomonadota</taxon>
        <taxon>Betaproteobacteria</taxon>
        <taxon>Burkholderiales</taxon>
        <taxon>Burkholderiaceae</taxon>
        <taxon>Chitinasiproducens</taxon>
    </lineage>
</organism>
<dbReference type="Proteomes" id="UP000243719">
    <property type="component" value="Unassembled WGS sequence"/>
</dbReference>
<dbReference type="InterPro" id="IPR001128">
    <property type="entry name" value="Cyt_P450"/>
</dbReference>
<feature type="domain" description="2Fe-2S ferredoxin-type" evidence="8">
    <location>
        <begin position="733"/>
        <end position="818"/>
    </location>
</feature>
<dbReference type="PROSITE" id="PS51384">
    <property type="entry name" value="FAD_FR"/>
    <property type="match status" value="1"/>
</dbReference>
<dbReference type="InterPro" id="IPR001041">
    <property type="entry name" value="2Fe-2S_ferredoxin-type"/>
</dbReference>
<dbReference type="InterPro" id="IPR012675">
    <property type="entry name" value="Beta-grasp_dom_sf"/>
</dbReference>
<keyword evidence="5" id="KW-0408">Iron</keyword>
<dbReference type="STRING" id="1770053.SAMN05216551_10947"/>
<feature type="domain" description="FAD-binding FR-type" evidence="9">
    <location>
        <begin position="483"/>
        <end position="605"/>
    </location>
</feature>
<dbReference type="InterPro" id="IPR002397">
    <property type="entry name" value="Cyt_P450_B"/>
</dbReference>
<proteinExistence type="inferred from homology"/>
<dbReference type="GO" id="GO:0051537">
    <property type="term" value="F:2 iron, 2 sulfur cluster binding"/>
    <property type="evidence" value="ECO:0007669"/>
    <property type="project" value="InterPro"/>
</dbReference>
<dbReference type="FunFam" id="1.10.630.10:FF:000018">
    <property type="entry name" value="Cytochrome P450 monooxygenase"/>
    <property type="match status" value="1"/>
</dbReference>
<dbReference type="Gene3D" id="1.10.630.10">
    <property type="entry name" value="Cytochrome P450"/>
    <property type="match status" value="1"/>
</dbReference>
<dbReference type="GO" id="GO:0004497">
    <property type="term" value="F:monooxygenase activity"/>
    <property type="evidence" value="ECO:0007669"/>
    <property type="project" value="UniProtKB-KW"/>
</dbReference>